<evidence type="ECO:0000313" key="4">
    <source>
        <dbReference type="Proteomes" id="UP000290602"/>
    </source>
</evidence>
<evidence type="ECO:0000313" key="3">
    <source>
        <dbReference type="EMBL" id="RXI77992.1"/>
    </source>
</evidence>
<protein>
    <submittedName>
        <fullName evidence="3">LPXTG cell wall anchor domain-containing protein</fullName>
    </submittedName>
</protein>
<keyword evidence="4" id="KW-1185">Reference proteome</keyword>
<evidence type="ECO:0000256" key="1">
    <source>
        <dbReference type="ARBA" id="ARBA00022737"/>
    </source>
</evidence>
<accession>A0A4Q0VH44</accession>
<proteinExistence type="predicted"/>
<dbReference type="InterPro" id="IPR009459">
    <property type="entry name" value="MucBP_dom"/>
</dbReference>
<comment type="caution">
    <text evidence="3">The sequence shown here is derived from an EMBL/GenBank/DDBJ whole genome shotgun (WGS) entry which is preliminary data.</text>
</comment>
<gene>
    <name evidence="3" type="ORF">DXH47_08155</name>
</gene>
<sequence length="514" mass="57916">MPDKHLQKFVLSAIMAENKGGYTSVQDSKNNAGEFPGITKVSDITPAVLSRLVVLEEYDTLDKNPDYITNILQIKSLEGLEKATSLERLDINISNTLLKDWCNRNAQSTNPWIQTEIMRLKRNYYAQYGLITSVKPLANLKNLGEGTISLQGQSITSLLPIKWAWEDAKNTVNLFFQRNSILDFSEFKCIRNNSVSLFNVEGSSYVEMNPIVIHVGEKVSIALPKIVNVDDKNEIDSNTNTYVNSSVMSDDERPNIDDNDVTIERDGGEMKLNITNHDKKPGIKSYFRVWLRAKNEDDFYFYIPYTVVPFPIENPTFIPQIIGHTVPISTSTVQENTISEESGQVTVQYLDNMGQIIAPDKVLTGLVGDTYLAPELTLSRYQLLREPQNEQGYFTPMPQTVIYTYQPIEPTTSTKKIPKGNGDSGQRPQKPKQPKPRPQTTGPATPAHRSGITPTHRTLYRLTSHQRNGQVVKLSVATLQPKLPQTNGQETSWLQILGAALLSSVSWVFWRHRN</sequence>
<name>A0A4Q0VH44_9LACO</name>
<evidence type="ECO:0000259" key="2">
    <source>
        <dbReference type="Pfam" id="PF06458"/>
    </source>
</evidence>
<keyword evidence="1" id="KW-0677">Repeat</keyword>
<dbReference type="InterPro" id="IPR032675">
    <property type="entry name" value="LRR_dom_sf"/>
</dbReference>
<feature type="domain" description="MucBP" evidence="2">
    <location>
        <begin position="344"/>
        <end position="406"/>
    </location>
</feature>
<dbReference type="Pfam" id="PF06458">
    <property type="entry name" value="MucBP"/>
    <property type="match status" value="1"/>
</dbReference>
<dbReference type="AlphaFoldDB" id="A0A4Q0VH44"/>
<dbReference type="EMBL" id="QXIL01000016">
    <property type="protein sequence ID" value="RXI77992.1"/>
    <property type="molecule type" value="Genomic_DNA"/>
</dbReference>
<dbReference type="Gene3D" id="3.10.20.320">
    <property type="entry name" value="Putative peptidoglycan bound protein (lpxtg motif)"/>
    <property type="match status" value="1"/>
</dbReference>
<dbReference type="Proteomes" id="UP000290602">
    <property type="component" value="Unassembled WGS sequence"/>
</dbReference>
<dbReference type="Gene3D" id="3.80.10.10">
    <property type="entry name" value="Ribonuclease Inhibitor"/>
    <property type="match status" value="1"/>
</dbReference>
<dbReference type="OrthoDB" id="2307220at2"/>
<organism evidence="3 4">
    <name type="scientific">Levilactobacillus suantsaii</name>
    <dbReference type="NCBI Taxonomy" id="2292255"/>
    <lineage>
        <taxon>Bacteria</taxon>
        <taxon>Bacillati</taxon>
        <taxon>Bacillota</taxon>
        <taxon>Bacilli</taxon>
        <taxon>Lactobacillales</taxon>
        <taxon>Lactobacillaceae</taxon>
        <taxon>Levilactobacillus</taxon>
    </lineage>
</organism>
<dbReference type="RefSeq" id="WP_129032873.1">
    <property type="nucleotide sequence ID" value="NZ_CP059603.1"/>
</dbReference>
<reference evidence="3 4" key="1">
    <citation type="submission" date="2018-08" db="EMBL/GenBank/DDBJ databases">
        <title>Lactobacillus suantsai sp. nov., isolated from traditional fermented suan-tsai in Taiwan.</title>
        <authorList>
            <person name="Huang C.-H."/>
        </authorList>
    </citation>
    <scope>NUCLEOTIDE SEQUENCE [LARGE SCALE GENOMIC DNA]</scope>
    <source>
        <strain evidence="3 4">BCRC 12945</strain>
    </source>
</reference>
<dbReference type="NCBIfam" id="TIGR01167">
    <property type="entry name" value="LPXTG_anchor"/>
    <property type="match status" value="1"/>
</dbReference>